<protein>
    <submittedName>
        <fullName evidence="2">Uncharacterized protein</fullName>
    </submittedName>
</protein>
<name>A0A0H3IYL1_CLOPA</name>
<dbReference type="KEGG" id="cpae:CPAST_c05060"/>
<evidence type="ECO:0000313" key="4">
    <source>
        <dbReference type="Proteomes" id="UP000028042"/>
    </source>
</evidence>
<proteinExistence type="predicted"/>
<evidence type="ECO:0000313" key="3">
    <source>
        <dbReference type="EMBL" id="KRU13394.1"/>
    </source>
</evidence>
<keyword evidence="1" id="KW-0812">Transmembrane</keyword>
<feature type="transmembrane region" description="Helical" evidence="1">
    <location>
        <begin position="6"/>
        <end position="32"/>
    </location>
</feature>
<keyword evidence="5" id="KW-1185">Reference proteome</keyword>
<dbReference type="GeneID" id="93072735"/>
<keyword evidence="1" id="KW-0472">Membrane</keyword>
<reference evidence="3" key="2">
    <citation type="submission" date="2015-10" db="EMBL/GenBank/DDBJ databases">
        <title>Improved Draft Genome Sequence of Clostridium pasteurianum Strain ATCC 6013 (DSM 525) Using a Hybrid Next-Generation Sequencing Approach.</title>
        <authorList>
            <person name="Pyne M.E."/>
            <person name="Utturkar S.M."/>
            <person name="Brown S.D."/>
            <person name="Moo-Young M."/>
            <person name="Chung D.A."/>
            <person name="Chou P.C."/>
        </authorList>
    </citation>
    <scope>NUCLEOTIDE SEQUENCE</scope>
    <source>
        <strain evidence="3">ATCC 6013</strain>
    </source>
</reference>
<dbReference type="PATRIC" id="fig|1262449.3.peg.400"/>
<dbReference type="RefSeq" id="WP_004455188.1">
    <property type="nucleotide sequence ID" value="NZ_ANZB01000001.1"/>
</dbReference>
<reference evidence="3 4" key="3">
    <citation type="journal article" name="Genome Announc.">
        <title>Improved Draft Genome Sequence of Clostridium pasteurianum Strain ATCC 6013 (DSM 525) Using a Hybrid Next-Generation Sequencing Approach.</title>
        <authorList>
            <person name="Pyne M.E."/>
            <person name="Utturkar S."/>
            <person name="Brown S.D."/>
            <person name="Moo-Young M."/>
            <person name="Chung D.A."/>
            <person name="Chou C.P."/>
        </authorList>
    </citation>
    <scope>NUCLEOTIDE SEQUENCE [LARGE SCALE GENOMIC DNA]</scope>
    <source>
        <strain evidence="3 4">ATCC 6013</strain>
    </source>
</reference>
<dbReference type="KEGG" id="cpat:CLPA_c05060"/>
<dbReference type="AlphaFoldDB" id="A0A0H3IYL1"/>
<dbReference type="EMBL" id="JPGY02000001">
    <property type="protein sequence ID" value="KRU13394.1"/>
    <property type="molecule type" value="Genomic_DNA"/>
</dbReference>
<sequence length="62" mass="6760">MSDEIVITAIVCITIVALVLGVTGIFAILAYLKDKASLKLKTRAKTLVDNEVIIDIEDTQKK</sequence>
<keyword evidence="1" id="KW-1133">Transmembrane helix</keyword>
<reference evidence="2 5" key="1">
    <citation type="journal article" date="2015" name="Genome Announc.">
        <title>Complete Genome Sequence of the Nitrogen-Fixing and Solvent-Producing Clostridium pasteurianum DSM 525.</title>
        <authorList>
            <person name="Poehlein A."/>
            <person name="Grosse-Honebrink A."/>
            <person name="Zhang Y."/>
            <person name="Minton N.P."/>
            <person name="Daniel R."/>
        </authorList>
    </citation>
    <scope>NUCLEOTIDE SEQUENCE [LARGE SCALE GENOMIC DNA]</scope>
    <source>
        <strain evidence="2">DSM 525</strain>
        <strain evidence="5">DSM 525 / ATCC 6013</strain>
    </source>
</reference>
<evidence type="ECO:0000313" key="2">
    <source>
        <dbReference type="EMBL" id="AJA50594.1"/>
    </source>
</evidence>
<gene>
    <name evidence="2" type="ORF">CLPA_c05060</name>
    <name evidence="3" type="ORF">CP6013_02642</name>
</gene>
<evidence type="ECO:0000256" key="1">
    <source>
        <dbReference type="SAM" id="Phobius"/>
    </source>
</evidence>
<evidence type="ECO:0000313" key="5">
    <source>
        <dbReference type="Proteomes" id="UP000030905"/>
    </source>
</evidence>
<dbReference type="Proteomes" id="UP000030905">
    <property type="component" value="Chromosome"/>
</dbReference>
<organism evidence="2 5">
    <name type="scientific">Clostridium pasteurianum DSM 525 = ATCC 6013</name>
    <dbReference type="NCBI Taxonomy" id="1262449"/>
    <lineage>
        <taxon>Bacteria</taxon>
        <taxon>Bacillati</taxon>
        <taxon>Bacillota</taxon>
        <taxon>Clostridia</taxon>
        <taxon>Eubacteriales</taxon>
        <taxon>Clostridiaceae</taxon>
        <taxon>Clostridium</taxon>
    </lineage>
</organism>
<dbReference type="EMBL" id="CP009268">
    <property type="protein sequence ID" value="AJA50594.1"/>
    <property type="molecule type" value="Genomic_DNA"/>
</dbReference>
<accession>A0A0H3IYL1</accession>
<dbReference type="eggNOG" id="ENOG503259E">
    <property type="taxonomic scope" value="Bacteria"/>
</dbReference>
<dbReference type="Proteomes" id="UP000028042">
    <property type="component" value="Unassembled WGS sequence"/>
</dbReference>